<feature type="compositionally biased region" description="Basic and acidic residues" evidence="1">
    <location>
        <begin position="40"/>
        <end position="68"/>
    </location>
</feature>
<dbReference type="EMBL" id="MT144621">
    <property type="protein sequence ID" value="QJH95492.1"/>
    <property type="molecule type" value="Genomic_DNA"/>
</dbReference>
<evidence type="ECO:0000313" key="2">
    <source>
        <dbReference type="EMBL" id="QJA45739.1"/>
    </source>
</evidence>
<proteinExistence type="predicted"/>
<sequence length="260" mass="29589">MEPEVTTTEEVAEVPEVVNEQVVEAENKETPPAEAAIVEEPKKPSAQERINEITRKRREAEREAEYWKNKALQSEPVKPKPVIPEGRPKQDQFETTESYEDALLTWHEKRREAEISLVEQNRRKEESVKQFNNKADAMRVEHEDYDEVISAPIFTDSMKDVLLTSDNGPELAYYLGTNRDIANKIAKLPASLQPYELGKLETQFLLSKKTKKITAAPEPIVPGGATGGASKIDESKLSDDEWYKLEQQRLKEKLKKRTGG</sequence>
<name>A0A6H1ZE48_9ZZZZ</name>
<protein>
    <submittedName>
        <fullName evidence="2">Putative capsid protein</fullName>
    </submittedName>
</protein>
<organism evidence="2">
    <name type="scientific">viral metagenome</name>
    <dbReference type="NCBI Taxonomy" id="1070528"/>
    <lineage>
        <taxon>unclassified sequences</taxon>
        <taxon>metagenomes</taxon>
        <taxon>organismal metagenomes</taxon>
    </lineage>
</organism>
<accession>A0A6H1ZE48</accession>
<reference evidence="2" key="1">
    <citation type="submission" date="2020-03" db="EMBL/GenBank/DDBJ databases">
        <title>The deep terrestrial virosphere.</title>
        <authorList>
            <person name="Holmfeldt K."/>
            <person name="Nilsson E."/>
            <person name="Simone D."/>
            <person name="Lopez-Fernandez M."/>
            <person name="Wu X."/>
            <person name="de Brujin I."/>
            <person name="Lundin D."/>
            <person name="Andersson A."/>
            <person name="Bertilsson S."/>
            <person name="Dopson M."/>
        </authorList>
    </citation>
    <scope>NUCLEOTIDE SEQUENCE</scope>
    <source>
        <strain evidence="2">TM448A00274</strain>
        <strain evidence="3">TM448B00451</strain>
    </source>
</reference>
<feature type="region of interest" description="Disordered" evidence="1">
    <location>
        <begin position="40"/>
        <end position="97"/>
    </location>
</feature>
<dbReference type="EMBL" id="MT143996">
    <property type="protein sequence ID" value="QJA45739.1"/>
    <property type="molecule type" value="Genomic_DNA"/>
</dbReference>
<evidence type="ECO:0000256" key="1">
    <source>
        <dbReference type="SAM" id="MobiDB-lite"/>
    </source>
</evidence>
<evidence type="ECO:0000313" key="3">
    <source>
        <dbReference type="EMBL" id="QJH95492.1"/>
    </source>
</evidence>
<dbReference type="AlphaFoldDB" id="A0A6H1ZE48"/>
<gene>
    <name evidence="2" type="ORF">TM448A00274_0023</name>
    <name evidence="3" type="ORF">TM448B00451_0016</name>
</gene>